<dbReference type="ExpressionAtlas" id="A0A178ULM4">
    <property type="expression patterns" value="baseline and differential"/>
</dbReference>
<dbReference type="EMBL" id="LUHQ01000005">
    <property type="protein sequence ID" value="OAO94613.1"/>
    <property type="molecule type" value="Genomic_DNA"/>
</dbReference>
<dbReference type="PANTHER" id="PTHR45733">
    <property type="entry name" value="FORMIN-J"/>
    <property type="match status" value="1"/>
</dbReference>
<evidence type="ECO:0000313" key="2">
    <source>
        <dbReference type="EMBL" id="OAO94613.1"/>
    </source>
</evidence>
<dbReference type="Proteomes" id="UP000078284">
    <property type="component" value="Chromosome 5"/>
</dbReference>
<feature type="compositionally biased region" description="Pro residues" evidence="1">
    <location>
        <begin position="22"/>
        <end position="55"/>
    </location>
</feature>
<dbReference type="AlphaFoldDB" id="A0A178ULM4"/>
<proteinExistence type="predicted"/>
<protein>
    <submittedName>
        <fullName evidence="2">Uncharacterized protein</fullName>
    </submittedName>
</protein>
<comment type="caution">
    <text evidence="2">The sequence shown here is derived from an EMBL/GenBank/DDBJ whole genome shotgun (WGS) entry which is preliminary data.</text>
</comment>
<reference evidence="3" key="1">
    <citation type="journal article" date="2016" name="Proc. Natl. Acad. Sci. U.S.A.">
        <title>Chromosome-level assembly of Arabidopsis thaliana Ler reveals the extent of translocation and inversion polymorphisms.</title>
        <authorList>
            <person name="Zapata L."/>
            <person name="Ding J."/>
            <person name="Willing E.M."/>
            <person name="Hartwig B."/>
            <person name="Bezdan D."/>
            <person name="Jiao W.B."/>
            <person name="Patel V."/>
            <person name="Velikkakam James G."/>
            <person name="Koornneef M."/>
            <person name="Ossowski S."/>
            <person name="Schneeberger K."/>
        </authorList>
    </citation>
    <scope>NUCLEOTIDE SEQUENCE [LARGE SCALE GENOMIC DNA]</scope>
    <source>
        <strain evidence="3">cv. Landsberg erecta</strain>
    </source>
</reference>
<gene>
    <name evidence="2" type="ordered locus">AXX17_At5g07510</name>
</gene>
<sequence>MSPVEITGADAVVTPPMRGRVPLPPPPPPPMRRSAPSPPPMSGRVPPPPPPPPMFDPKGAGRVICCLRPGQNKSSLKRFQCGKLTNAWEELQRHGEAQTAPEFDLSEIEALFSAAVQNQADKSGSRREAFEANPYKLQLVM</sequence>
<evidence type="ECO:0000313" key="3">
    <source>
        <dbReference type="Proteomes" id="UP000078284"/>
    </source>
</evidence>
<organism evidence="2 3">
    <name type="scientific">Arabidopsis thaliana</name>
    <name type="common">Mouse-ear cress</name>
    <dbReference type="NCBI Taxonomy" id="3702"/>
    <lineage>
        <taxon>Eukaryota</taxon>
        <taxon>Viridiplantae</taxon>
        <taxon>Streptophyta</taxon>
        <taxon>Embryophyta</taxon>
        <taxon>Tracheophyta</taxon>
        <taxon>Spermatophyta</taxon>
        <taxon>Magnoliopsida</taxon>
        <taxon>eudicotyledons</taxon>
        <taxon>Gunneridae</taxon>
        <taxon>Pentapetalae</taxon>
        <taxon>rosids</taxon>
        <taxon>malvids</taxon>
        <taxon>Brassicales</taxon>
        <taxon>Brassicaceae</taxon>
        <taxon>Camelineae</taxon>
        <taxon>Arabidopsis</taxon>
    </lineage>
</organism>
<name>A0A178ULM4_ARATH</name>
<dbReference type="InterPro" id="IPR051144">
    <property type="entry name" value="Formin_homology_domain"/>
</dbReference>
<dbReference type="PANTHER" id="PTHR45733:SF10">
    <property type="entry name" value="FORMIN-LIKE PROTEIN 15A-RELATED"/>
    <property type="match status" value="1"/>
</dbReference>
<feature type="region of interest" description="Disordered" evidence="1">
    <location>
        <begin position="1"/>
        <end position="56"/>
    </location>
</feature>
<evidence type="ECO:0000256" key="1">
    <source>
        <dbReference type="SAM" id="MobiDB-lite"/>
    </source>
</evidence>
<accession>A0A178ULM4</accession>